<dbReference type="PATRIC" id="fig|679936.5.peg.223"/>
<name>G8TWU2_SULAD</name>
<dbReference type="STRING" id="679936.Sulac_0219"/>
<evidence type="ECO:0000313" key="1">
    <source>
        <dbReference type="EMBL" id="AEW03790.1"/>
    </source>
</evidence>
<dbReference type="KEGG" id="sap:Sulac_0219"/>
<accession>G8TWU2</accession>
<proteinExistence type="predicted"/>
<dbReference type="Gene3D" id="1.10.260.40">
    <property type="entry name" value="lambda repressor-like DNA-binding domains"/>
    <property type="match status" value="1"/>
</dbReference>
<keyword evidence="2" id="KW-1185">Reference proteome</keyword>
<sequence>MELVRIGDKLVSLEKIYAMVEDILKARERGLSQSEVATRYGVDRPFVSRLEALGEVRKGRSIAVIGFPVANPQAVYALTERLGVDFTWVMTDQERRTFAESKNGIELVNEIFRMAQQVRRYDAVILMASNARVRLLSQLLDAHQVIPLILGPTPLTQDVPVDLDQLAAIIR</sequence>
<gene>
    <name evidence="1" type="ordered locus">Sulac_0219</name>
</gene>
<dbReference type="GO" id="GO:0003677">
    <property type="term" value="F:DNA binding"/>
    <property type="evidence" value="ECO:0007669"/>
    <property type="project" value="InterPro"/>
</dbReference>
<dbReference type="CDD" id="cd00093">
    <property type="entry name" value="HTH_XRE"/>
    <property type="match status" value="1"/>
</dbReference>
<dbReference type="Proteomes" id="UP000005439">
    <property type="component" value="Chromosome"/>
</dbReference>
<dbReference type="HOGENOM" id="CLU_106324_0_0_9"/>
<evidence type="ECO:0000313" key="2">
    <source>
        <dbReference type="Proteomes" id="UP000005439"/>
    </source>
</evidence>
<protein>
    <submittedName>
        <fullName evidence="1">Helix-turn-helix domain protein</fullName>
    </submittedName>
</protein>
<dbReference type="InterPro" id="IPR010982">
    <property type="entry name" value="Lambda_DNA-bd_dom_sf"/>
</dbReference>
<dbReference type="SUPFAM" id="SSF47413">
    <property type="entry name" value="lambda repressor-like DNA-binding domains"/>
    <property type="match status" value="1"/>
</dbReference>
<reference evidence="2" key="1">
    <citation type="submission" date="2011-12" db="EMBL/GenBank/DDBJ databases">
        <title>The complete genome of chromosome of Sulfobacillus acidophilus DSM 10332.</title>
        <authorList>
            <person name="Lucas S."/>
            <person name="Han J."/>
            <person name="Lapidus A."/>
            <person name="Bruce D."/>
            <person name="Goodwin L."/>
            <person name="Pitluck S."/>
            <person name="Peters L."/>
            <person name="Kyrpides N."/>
            <person name="Mavromatis K."/>
            <person name="Ivanova N."/>
            <person name="Mikhailova N."/>
            <person name="Chertkov O."/>
            <person name="Saunders E."/>
            <person name="Detter J.C."/>
            <person name="Tapia R."/>
            <person name="Han C."/>
            <person name="Land M."/>
            <person name="Hauser L."/>
            <person name="Markowitz V."/>
            <person name="Cheng J.-F."/>
            <person name="Hugenholtz P."/>
            <person name="Woyke T."/>
            <person name="Wu D."/>
            <person name="Pukall R."/>
            <person name="Gehrich-Schroeter G."/>
            <person name="Schneider S."/>
            <person name="Klenk H.-P."/>
            <person name="Eisen J.A."/>
        </authorList>
    </citation>
    <scope>NUCLEOTIDE SEQUENCE [LARGE SCALE GENOMIC DNA]</scope>
    <source>
        <strain evidence="2">ATCC 700253 / DSM 10332 / NAL</strain>
    </source>
</reference>
<reference evidence="1 2" key="2">
    <citation type="journal article" date="2012" name="Stand. Genomic Sci.">
        <title>Complete genome sequence of the moderately thermophilic mineral-sulfide-oxidizing firmicute Sulfobacillus acidophilus type strain (NAL(T)).</title>
        <authorList>
            <person name="Anderson I."/>
            <person name="Chertkov O."/>
            <person name="Chen A."/>
            <person name="Saunders E."/>
            <person name="Lapidus A."/>
            <person name="Nolan M."/>
            <person name="Lucas S."/>
            <person name="Hammon N."/>
            <person name="Deshpande S."/>
            <person name="Cheng J.F."/>
            <person name="Han C."/>
            <person name="Tapia R."/>
            <person name="Goodwin L.A."/>
            <person name="Pitluck S."/>
            <person name="Liolios K."/>
            <person name="Pagani I."/>
            <person name="Ivanova N."/>
            <person name="Mikhailova N."/>
            <person name="Pati A."/>
            <person name="Palaniappan K."/>
            <person name="Land M."/>
            <person name="Pan C."/>
            <person name="Rohde M."/>
            <person name="Pukall R."/>
            <person name="Goker M."/>
            <person name="Detter J.C."/>
            <person name="Woyke T."/>
            <person name="Bristow J."/>
            <person name="Eisen J.A."/>
            <person name="Markowitz V."/>
            <person name="Hugenholtz P."/>
            <person name="Kyrpides N.C."/>
            <person name="Klenk H.P."/>
            <person name="Mavromatis K."/>
        </authorList>
    </citation>
    <scope>NUCLEOTIDE SEQUENCE [LARGE SCALE GENOMIC DNA]</scope>
    <source>
        <strain evidence="2">ATCC 700253 / DSM 10332 / NAL</strain>
    </source>
</reference>
<dbReference type="AlphaFoldDB" id="G8TWU2"/>
<dbReference type="EMBL" id="CP003179">
    <property type="protein sequence ID" value="AEW03790.1"/>
    <property type="molecule type" value="Genomic_DNA"/>
</dbReference>
<organism evidence="1 2">
    <name type="scientific">Sulfobacillus acidophilus (strain ATCC 700253 / DSM 10332 / NAL)</name>
    <dbReference type="NCBI Taxonomy" id="679936"/>
    <lineage>
        <taxon>Bacteria</taxon>
        <taxon>Bacillati</taxon>
        <taxon>Bacillota</taxon>
        <taxon>Clostridia</taxon>
        <taxon>Eubacteriales</taxon>
        <taxon>Clostridiales Family XVII. Incertae Sedis</taxon>
        <taxon>Sulfobacillus</taxon>
    </lineage>
</organism>
<dbReference type="InterPro" id="IPR001387">
    <property type="entry name" value="Cro/C1-type_HTH"/>
</dbReference>